<evidence type="ECO:0008006" key="3">
    <source>
        <dbReference type="Google" id="ProtNLM"/>
    </source>
</evidence>
<organism evidence="1 2">
    <name type="scientific">Mucuna pruriens</name>
    <name type="common">Velvet bean</name>
    <name type="synonym">Dolichos pruriens</name>
    <dbReference type="NCBI Taxonomy" id="157652"/>
    <lineage>
        <taxon>Eukaryota</taxon>
        <taxon>Viridiplantae</taxon>
        <taxon>Streptophyta</taxon>
        <taxon>Embryophyta</taxon>
        <taxon>Tracheophyta</taxon>
        <taxon>Spermatophyta</taxon>
        <taxon>Magnoliopsida</taxon>
        <taxon>eudicotyledons</taxon>
        <taxon>Gunneridae</taxon>
        <taxon>Pentapetalae</taxon>
        <taxon>rosids</taxon>
        <taxon>fabids</taxon>
        <taxon>Fabales</taxon>
        <taxon>Fabaceae</taxon>
        <taxon>Papilionoideae</taxon>
        <taxon>50 kb inversion clade</taxon>
        <taxon>NPAAA clade</taxon>
        <taxon>indigoferoid/millettioid clade</taxon>
        <taxon>Phaseoleae</taxon>
        <taxon>Mucuna</taxon>
    </lineage>
</organism>
<feature type="non-terminal residue" evidence="1">
    <location>
        <position position="1"/>
    </location>
</feature>
<evidence type="ECO:0000313" key="2">
    <source>
        <dbReference type="Proteomes" id="UP000257109"/>
    </source>
</evidence>
<reference evidence="1" key="1">
    <citation type="submission" date="2018-05" db="EMBL/GenBank/DDBJ databases">
        <title>Draft genome of Mucuna pruriens seed.</title>
        <authorList>
            <person name="Nnadi N.E."/>
            <person name="Vos R."/>
            <person name="Hasami M.H."/>
            <person name="Devisetty U.K."/>
            <person name="Aguiy J.C."/>
        </authorList>
    </citation>
    <scope>NUCLEOTIDE SEQUENCE [LARGE SCALE GENOMIC DNA]</scope>
    <source>
        <strain evidence="1">JCA_2017</strain>
    </source>
</reference>
<name>A0A371ET04_MUCPR</name>
<dbReference type="CDD" id="cd09272">
    <property type="entry name" value="RNase_HI_RT_Ty1"/>
    <property type="match status" value="1"/>
</dbReference>
<comment type="caution">
    <text evidence="1">The sequence shown here is derived from an EMBL/GenBank/DDBJ whole genome shotgun (WGS) entry which is preliminary data.</text>
</comment>
<gene>
    <name evidence="1" type="ORF">CR513_51742</name>
</gene>
<dbReference type="PANTHER" id="PTHR11439:SF517">
    <property type="entry name" value="CYSTEINE-RICH RLK (RECEPTOR-LIKE PROTEIN KINASE) 8"/>
    <property type="match status" value="1"/>
</dbReference>
<keyword evidence="2" id="KW-1185">Reference proteome</keyword>
<proteinExistence type="predicted"/>
<dbReference type="OrthoDB" id="1716499at2759"/>
<protein>
    <recommendedName>
        <fullName evidence="3">Copia protein</fullName>
    </recommendedName>
</protein>
<dbReference type="STRING" id="157652.A0A371ET04"/>
<sequence>MYAVVVICRFMEAPTSTHMKAAKRILRYLKGTLDFGLFYSSSNEFKLVGFCDNDFARDDDRKSTTGFVFFMGGCAFTWSSKKQAIVTLSTCEAEYVAATSCTCQAIWLRRLLKEFNMNQEESTKIHIDNKSAQILAKNSVFHERSKHIDTRYHFIRECIVKKEVELVHVKTQDQVADIFTKPLKSQNSCPRRNETLSINNEIHAMTLWKKTESLYVSKYGNNELFFLNSIEFNVQKKTFPFQIA</sequence>
<accession>A0A371ET04</accession>
<dbReference type="AlphaFoldDB" id="A0A371ET04"/>
<dbReference type="Proteomes" id="UP000257109">
    <property type="component" value="Unassembled WGS sequence"/>
</dbReference>
<evidence type="ECO:0000313" key="1">
    <source>
        <dbReference type="EMBL" id="RDX69180.1"/>
    </source>
</evidence>
<dbReference type="PANTHER" id="PTHR11439">
    <property type="entry name" value="GAG-POL-RELATED RETROTRANSPOSON"/>
    <property type="match status" value="1"/>
</dbReference>
<dbReference type="EMBL" id="QJKJ01012226">
    <property type="protein sequence ID" value="RDX69180.1"/>
    <property type="molecule type" value="Genomic_DNA"/>
</dbReference>